<keyword evidence="2 7" id="KW-0285">Flavoprotein</keyword>
<dbReference type="GO" id="GO:0003756">
    <property type="term" value="F:protein disulfide isomerase activity"/>
    <property type="evidence" value="ECO:0007669"/>
    <property type="project" value="TreeGrafter"/>
</dbReference>
<evidence type="ECO:0000313" key="10">
    <source>
        <dbReference type="Proteomes" id="UP001162029"/>
    </source>
</evidence>
<dbReference type="Gene3D" id="1.20.120.310">
    <property type="entry name" value="ERV/ALR sulfhydryl oxidase domain"/>
    <property type="match status" value="1"/>
</dbReference>
<dbReference type="SUPFAM" id="SSF69000">
    <property type="entry name" value="FAD-dependent thiol oxidase"/>
    <property type="match status" value="1"/>
</dbReference>
<evidence type="ECO:0000256" key="2">
    <source>
        <dbReference type="ARBA" id="ARBA00022630"/>
    </source>
</evidence>
<keyword evidence="4 7" id="KW-0274">FAD</keyword>
<dbReference type="GO" id="GO:0006457">
    <property type="term" value="P:protein folding"/>
    <property type="evidence" value="ECO:0007669"/>
    <property type="project" value="TreeGrafter"/>
</dbReference>
<keyword evidence="10" id="KW-1185">Reference proteome</keyword>
<evidence type="ECO:0000256" key="5">
    <source>
        <dbReference type="ARBA" id="ARBA00023002"/>
    </source>
</evidence>
<dbReference type="GO" id="GO:0016971">
    <property type="term" value="F:flavin-dependent sulfhydryl oxidase activity"/>
    <property type="evidence" value="ECO:0007669"/>
    <property type="project" value="InterPro"/>
</dbReference>
<evidence type="ECO:0000256" key="6">
    <source>
        <dbReference type="ARBA" id="ARBA00023157"/>
    </source>
</evidence>
<comment type="catalytic activity">
    <reaction evidence="7">
        <text>2 R'C(R)SH + O2 = R'C(R)S-S(R)CR' + H2O2</text>
        <dbReference type="Rhea" id="RHEA:17357"/>
        <dbReference type="ChEBI" id="CHEBI:15379"/>
        <dbReference type="ChEBI" id="CHEBI:16240"/>
        <dbReference type="ChEBI" id="CHEBI:16520"/>
        <dbReference type="ChEBI" id="CHEBI:17412"/>
        <dbReference type="EC" id="1.8.3.2"/>
    </reaction>
</comment>
<keyword evidence="3" id="KW-0732">Signal</keyword>
<evidence type="ECO:0000259" key="8">
    <source>
        <dbReference type="PROSITE" id="PS51324"/>
    </source>
</evidence>
<keyword evidence="5 7" id="KW-0560">Oxidoreductase</keyword>
<evidence type="ECO:0000256" key="1">
    <source>
        <dbReference type="ARBA" id="ARBA00001974"/>
    </source>
</evidence>
<protein>
    <recommendedName>
        <fullName evidence="7">Sulfhydryl oxidase</fullName>
        <ecNumber evidence="7">1.8.3.2</ecNumber>
    </recommendedName>
</protein>
<dbReference type="PANTHER" id="PTHR22897:SF8">
    <property type="entry name" value="SULFHYDRYL OXIDASE"/>
    <property type="match status" value="1"/>
</dbReference>
<evidence type="ECO:0000256" key="7">
    <source>
        <dbReference type="RuleBase" id="RU371123"/>
    </source>
</evidence>
<dbReference type="GO" id="GO:0005615">
    <property type="term" value="C:extracellular space"/>
    <property type="evidence" value="ECO:0007669"/>
    <property type="project" value="TreeGrafter"/>
</dbReference>
<gene>
    <name evidence="9" type="ORF">PDE001_LOCUS5645</name>
</gene>
<evidence type="ECO:0000256" key="4">
    <source>
        <dbReference type="ARBA" id="ARBA00022827"/>
    </source>
</evidence>
<dbReference type="GO" id="GO:0000139">
    <property type="term" value="C:Golgi membrane"/>
    <property type="evidence" value="ECO:0007669"/>
    <property type="project" value="TreeGrafter"/>
</dbReference>
<dbReference type="Proteomes" id="UP001162029">
    <property type="component" value="Unassembled WGS sequence"/>
</dbReference>
<comment type="caution">
    <text evidence="9">The sequence shown here is derived from an EMBL/GenBank/DDBJ whole genome shotgun (WGS) entry which is preliminary data.</text>
</comment>
<dbReference type="InterPro" id="IPR017905">
    <property type="entry name" value="ERV/ALR_sulphydryl_oxidase"/>
</dbReference>
<dbReference type="PROSITE" id="PS51324">
    <property type="entry name" value="ERV_ALR"/>
    <property type="match status" value="1"/>
</dbReference>
<sequence>MYHVPAEAEKAITMPPKENVNARYVAEWIEETLKKNKMQPGIDVDEVYLQKYVLRNDRKKKEFYLGDPVKPTANAMSYPANLFADKDALVLCKALTSIRPVVKRFFGCEECRRHFLKVNTESVIEKLARSDEDGPYAVALWIWMIHNAVSKALNKPMWLTKLSCPHCYDVDDLPLSLDPTLLNEEFIVAYIRSVYKFGDYSLSITLIGIKALKTQDHIA</sequence>
<reference evidence="9" key="1">
    <citation type="submission" date="2022-12" db="EMBL/GenBank/DDBJ databases">
        <authorList>
            <person name="Webb A."/>
        </authorList>
    </citation>
    <scope>NUCLEOTIDE SEQUENCE</scope>
    <source>
        <strain evidence="9">Pd1</strain>
    </source>
</reference>
<name>A0AAV0UC87_9STRA</name>
<accession>A0AAV0UC87</accession>
<dbReference type="InterPro" id="IPR039798">
    <property type="entry name" value="Sulfhydryl_oxidase"/>
</dbReference>
<dbReference type="PANTHER" id="PTHR22897">
    <property type="entry name" value="QUIESCIN Q6-RELATED SULFHYDRYL OXIDASE"/>
    <property type="match status" value="1"/>
</dbReference>
<dbReference type="InterPro" id="IPR036774">
    <property type="entry name" value="ERV/ALR_sulphydryl_oxid_sf"/>
</dbReference>
<feature type="domain" description="ERV/ALR sulfhydryl oxidase" evidence="8">
    <location>
        <begin position="56"/>
        <end position="168"/>
    </location>
</feature>
<comment type="cofactor">
    <cofactor evidence="1 7">
        <name>FAD</name>
        <dbReference type="ChEBI" id="CHEBI:57692"/>
    </cofactor>
</comment>
<dbReference type="EC" id="1.8.3.2" evidence="7"/>
<keyword evidence="6" id="KW-1015">Disulfide bond</keyword>
<dbReference type="EMBL" id="CANTFM010001049">
    <property type="protein sequence ID" value="CAI5734232.1"/>
    <property type="molecule type" value="Genomic_DNA"/>
</dbReference>
<organism evidence="9 10">
    <name type="scientific">Peronospora destructor</name>
    <dbReference type="NCBI Taxonomy" id="86335"/>
    <lineage>
        <taxon>Eukaryota</taxon>
        <taxon>Sar</taxon>
        <taxon>Stramenopiles</taxon>
        <taxon>Oomycota</taxon>
        <taxon>Peronosporomycetes</taxon>
        <taxon>Peronosporales</taxon>
        <taxon>Peronosporaceae</taxon>
        <taxon>Peronospora</taxon>
    </lineage>
</organism>
<proteinExistence type="predicted"/>
<evidence type="ECO:0000313" key="9">
    <source>
        <dbReference type="EMBL" id="CAI5734232.1"/>
    </source>
</evidence>
<dbReference type="Pfam" id="PF04777">
    <property type="entry name" value="Evr1_Alr"/>
    <property type="match status" value="1"/>
</dbReference>
<dbReference type="AlphaFoldDB" id="A0AAV0UC87"/>
<evidence type="ECO:0000256" key="3">
    <source>
        <dbReference type="ARBA" id="ARBA00022729"/>
    </source>
</evidence>